<dbReference type="PIRSF" id="PIRSF006060">
    <property type="entry name" value="AA_transporter"/>
    <property type="match status" value="1"/>
</dbReference>
<dbReference type="Gene3D" id="1.20.1740.10">
    <property type="entry name" value="Amino acid/polyamine transporter I"/>
    <property type="match status" value="1"/>
</dbReference>
<evidence type="ECO:0000256" key="2">
    <source>
        <dbReference type="ARBA" id="ARBA00022475"/>
    </source>
</evidence>
<evidence type="ECO:0000313" key="8">
    <source>
        <dbReference type="Proteomes" id="UP001596977"/>
    </source>
</evidence>
<comment type="caution">
    <text evidence="7">The sequence shown here is derived from an EMBL/GenBank/DDBJ whole genome shotgun (WGS) entry which is preliminary data.</text>
</comment>
<organism evidence="7 8">
    <name type="scientific">Sphingomonas canadensis</name>
    <dbReference type="NCBI Taxonomy" id="1219257"/>
    <lineage>
        <taxon>Bacteria</taxon>
        <taxon>Pseudomonadati</taxon>
        <taxon>Pseudomonadota</taxon>
        <taxon>Alphaproteobacteria</taxon>
        <taxon>Sphingomonadales</taxon>
        <taxon>Sphingomonadaceae</taxon>
        <taxon>Sphingomonas</taxon>
    </lineage>
</organism>
<feature type="transmembrane region" description="Helical" evidence="6">
    <location>
        <begin position="369"/>
        <end position="388"/>
    </location>
</feature>
<evidence type="ECO:0000256" key="6">
    <source>
        <dbReference type="SAM" id="Phobius"/>
    </source>
</evidence>
<reference evidence="8" key="1">
    <citation type="journal article" date="2019" name="Int. J. Syst. Evol. Microbiol.">
        <title>The Global Catalogue of Microorganisms (GCM) 10K type strain sequencing project: providing services to taxonomists for standard genome sequencing and annotation.</title>
        <authorList>
            <consortium name="The Broad Institute Genomics Platform"/>
            <consortium name="The Broad Institute Genome Sequencing Center for Infectious Disease"/>
            <person name="Wu L."/>
            <person name="Ma J."/>
        </authorList>
    </citation>
    <scope>NUCLEOTIDE SEQUENCE [LARGE SCALE GENOMIC DNA]</scope>
    <source>
        <strain evidence="8">CCUG 62982</strain>
    </source>
</reference>
<protein>
    <submittedName>
        <fullName evidence="7">APC family permease</fullName>
    </submittedName>
</protein>
<feature type="transmembrane region" description="Helical" evidence="6">
    <location>
        <begin position="15"/>
        <end position="37"/>
    </location>
</feature>
<feature type="transmembrane region" description="Helical" evidence="6">
    <location>
        <begin position="409"/>
        <end position="428"/>
    </location>
</feature>
<dbReference type="EMBL" id="JBHTJG010000012">
    <property type="protein sequence ID" value="MFD0948362.1"/>
    <property type="molecule type" value="Genomic_DNA"/>
</dbReference>
<dbReference type="InterPro" id="IPR002293">
    <property type="entry name" value="AA/rel_permease1"/>
</dbReference>
<evidence type="ECO:0000313" key="7">
    <source>
        <dbReference type="EMBL" id="MFD0948362.1"/>
    </source>
</evidence>
<dbReference type="RefSeq" id="WP_264946308.1">
    <property type="nucleotide sequence ID" value="NZ_JAPDRA010000012.1"/>
</dbReference>
<sequence length="461" mass="48912">MSAERLHGHIGRFQMFAMGFGPIIGSAWVVILGHWLIGGGPGGAILGFAAGALIMLSIAACYAELTTRTLMTGGEFIFTLHVYGRTTAFLVGWFMMLCWVCVTIFEALALAWFAELLVPALRQPPLFTAFGSAVTLPQIAVGAAGALLIFMVNYGGERVIARFQSLVTYGFLALASLLLLYMLGNGTPANLQPLFPSDSETRWWAGAAAIFANAAFLFNGFQAISQVVEERAPGLPLKTIGRVMLITIAAAGAYYCLTILAVSMVAPWRETAHAEMATLAATEKLPGGAVLGSVLLLLVMASLIKTWNSVFVMAIRTLVALGRERMVPEWLAETDGTSGTPRRAVAFVTLLSIAGLLLGRGAIGPVVDMSAASMTLCYVLCCLAVPILRRRDGDVAAYRVPGGHATIAVAVLGSLMMMGVALIGPLVGATSLPLIHVLLLIWLALGVVFWMVQRRRIAAAD</sequence>
<dbReference type="PANTHER" id="PTHR42770">
    <property type="entry name" value="AMINO ACID TRANSPORTER-RELATED"/>
    <property type="match status" value="1"/>
</dbReference>
<dbReference type="InterPro" id="IPR050367">
    <property type="entry name" value="APC_superfamily"/>
</dbReference>
<keyword evidence="2" id="KW-1003">Cell membrane</keyword>
<dbReference type="PANTHER" id="PTHR42770:SF7">
    <property type="entry name" value="MEMBRANE PROTEIN"/>
    <property type="match status" value="1"/>
</dbReference>
<feature type="transmembrane region" description="Helical" evidence="6">
    <location>
        <begin position="166"/>
        <end position="183"/>
    </location>
</feature>
<keyword evidence="8" id="KW-1185">Reference proteome</keyword>
<feature type="transmembrane region" description="Helical" evidence="6">
    <location>
        <begin position="203"/>
        <end position="222"/>
    </location>
</feature>
<evidence type="ECO:0000256" key="3">
    <source>
        <dbReference type="ARBA" id="ARBA00022692"/>
    </source>
</evidence>
<feature type="transmembrane region" description="Helical" evidence="6">
    <location>
        <begin position="43"/>
        <end position="65"/>
    </location>
</feature>
<dbReference type="Proteomes" id="UP001596977">
    <property type="component" value="Unassembled WGS sequence"/>
</dbReference>
<keyword evidence="5 6" id="KW-0472">Membrane</keyword>
<feature type="transmembrane region" description="Helical" evidence="6">
    <location>
        <begin position="434"/>
        <end position="452"/>
    </location>
</feature>
<feature type="transmembrane region" description="Helical" evidence="6">
    <location>
        <begin position="285"/>
        <end position="304"/>
    </location>
</feature>
<name>A0ABW3HC33_9SPHN</name>
<feature type="transmembrane region" description="Helical" evidence="6">
    <location>
        <begin position="126"/>
        <end position="154"/>
    </location>
</feature>
<feature type="transmembrane region" description="Helical" evidence="6">
    <location>
        <begin position="86"/>
        <end position="114"/>
    </location>
</feature>
<feature type="transmembrane region" description="Helical" evidence="6">
    <location>
        <begin position="344"/>
        <end position="363"/>
    </location>
</feature>
<evidence type="ECO:0000256" key="5">
    <source>
        <dbReference type="ARBA" id="ARBA00023136"/>
    </source>
</evidence>
<comment type="subcellular location">
    <subcellularLocation>
        <location evidence="1">Cell membrane</location>
        <topology evidence="1">Multi-pass membrane protein</topology>
    </subcellularLocation>
</comment>
<evidence type="ECO:0000256" key="4">
    <source>
        <dbReference type="ARBA" id="ARBA00022989"/>
    </source>
</evidence>
<dbReference type="Pfam" id="PF13520">
    <property type="entry name" value="AA_permease_2"/>
    <property type="match status" value="1"/>
</dbReference>
<accession>A0ABW3HC33</accession>
<proteinExistence type="predicted"/>
<keyword evidence="3 6" id="KW-0812">Transmembrane</keyword>
<evidence type="ECO:0000256" key="1">
    <source>
        <dbReference type="ARBA" id="ARBA00004651"/>
    </source>
</evidence>
<gene>
    <name evidence="7" type="ORF">ACFQ1E_18640</name>
</gene>
<feature type="transmembrane region" description="Helical" evidence="6">
    <location>
        <begin position="243"/>
        <end position="265"/>
    </location>
</feature>
<keyword evidence="4 6" id="KW-1133">Transmembrane helix</keyword>